<dbReference type="InterPro" id="IPR005016">
    <property type="entry name" value="TDE1/TMS"/>
</dbReference>
<gene>
    <name evidence="7" type="ORF">RchiOBHm_Chr2g0130961</name>
</gene>
<evidence type="ECO:0000256" key="4">
    <source>
        <dbReference type="ARBA" id="ARBA00022989"/>
    </source>
</evidence>
<dbReference type="EMBL" id="PDCK01000040">
    <property type="protein sequence ID" value="PRQ50235.1"/>
    <property type="molecule type" value="Genomic_DNA"/>
</dbReference>
<sequence>MRENLRMDVTLNSIPWKHSGDDSRWLVNIKQVTYFRKVWEVCDHELSCKEVQHQIFSSVVPRNVIIYLRRPVGSEIDGKIIHHVDIASGLYPILFCYPFSLERINHVHQTPDREWFKTEAVLRFSLGNFLFFTILSVVMIGVMSQKDPRDSIHYPPWWMDDESYLLVPFGDLLIVFHTKRDY</sequence>
<dbReference type="Proteomes" id="UP000238479">
    <property type="component" value="Chromosome 2"/>
</dbReference>
<organism evidence="7 8">
    <name type="scientific">Rosa chinensis</name>
    <name type="common">China rose</name>
    <dbReference type="NCBI Taxonomy" id="74649"/>
    <lineage>
        <taxon>Eukaryota</taxon>
        <taxon>Viridiplantae</taxon>
        <taxon>Streptophyta</taxon>
        <taxon>Embryophyta</taxon>
        <taxon>Tracheophyta</taxon>
        <taxon>Spermatophyta</taxon>
        <taxon>Magnoliopsida</taxon>
        <taxon>eudicotyledons</taxon>
        <taxon>Gunneridae</taxon>
        <taxon>Pentapetalae</taxon>
        <taxon>rosids</taxon>
        <taxon>fabids</taxon>
        <taxon>Rosales</taxon>
        <taxon>Rosaceae</taxon>
        <taxon>Rosoideae</taxon>
        <taxon>Rosoideae incertae sedis</taxon>
        <taxon>Rosa</taxon>
    </lineage>
</organism>
<comment type="similarity">
    <text evidence="2">Belongs to the TDE1 family.</text>
</comment>
<proteinExistence type="inferred from homology"/>
<comment type="subcellular location">
    <subcellularLocation>
        <location evidence="1">Membrane</location>
        <topology evidence="1">Multi-pass membrane protein</topology>
    </subcellularLocation>
</comment>
<name>A0A2P6RUX5_ROSCH</name>
<reference evidence="7 8" key="1">
    <citation type="journal article" date="2018" name="Nat. Genet.">
        <title>The Rosa genome provides new insights in the design of modern roses.</title>
        <authorList>
            <person name="Bendahmane M."/>
        </authorList>
    </citation>
    <scope>NUCLEOTIDE SEQUENCE [LARGE SCALE GENOMIC DNA]</scope>
    <source>
        <strain evidence="8">cv. Old Blush</strain>
    </source>
</reference>
<dbReference type="Gramene" id="PRQ50235">
    <property type="protein sequence ID" value="PRQ50235"/>
    <property type="gene ID" value="RchiOBHm_Chr2g0130961"/>
</dbReference>
<dbReference type="GO" id="GO:0016020">
    <property type="term" value="C:membrane"/>
    <property type="evidence" value="ECO:0007669"/>
    <property type="project" value="UniProtKB-SubCell"/>
</dbReference>
<keyword evidence="8" id="KW-1185">Reference proteome</keyword>
<evidence type="ECO:0000256" key="5">
    <source>
        <dbReference type="ARBA" id="ARBA00023136"/>
    </source>
</evidence>
<feature type="transmembrane region" description="Helical" evidence="6">
    <location>
        <begin position="121"/>
        <end position="143"/>
    </location>
</feature>
<dbReference type="PANTHER" id="PTHR10383:SF54">
    <property type="entry name" value="SERINC-DOMAIN CONTAINING SERINE AND SPHINGOLIPID BIOSYNTHESIS PROTEIN"/>
    <property type="match status" value="1"/>
</dbReference>
<dbReference type="Pfam" id="PF03348">
    <property type="entry name" value="Serinc"/>
    <property type="match status" value="1"/>
</dbReference>
<evidence type="ECO:0000256" key="2">
    <source>
        <dbReference type="ARBA" id="ARBA00006665"/>
    </source>
</evidence>
<comment type="caution">
    <text evidence="7">The sequence shown here is derived from an EMBL/GenBank/DDBJ whole genome shotgun (WGS) entry which is preliminary data.</text>
</comment>
<dbReference type="STRING" id="74649.A0A2P6RUX5"/>
<dbReference type="PANTHER" id="PTHR10383">
    <property type="entry name" value="SERINE INCORPORATOR"/>
    <property type="match status" value="1"/>
</dbReference>
<keyword evidence="3 6" id="KW-0812">Transmembrane</keyword>
<evidence type="ECO:0000256" key="3">
    <source>
        <dbReference type="ARBA" id="ARBA00022692"/>
    </source>
</evidence>
<evidence type="ECO:0000256" key="6">
    <source>
        <dbReference type="SAM" id="Phobius"/>
    </source>
</evidence>
<evidence type="ECO:0000313" key="8">
    <source>
        <dbReference type="Proteomes" id="UP000238479"/>
    </source>
</evidence>
<dbReference type="AlphaFoldDB" id="A0A2P6RUX5"/>
<evidence type="ECO:0000256" key="1">
    <source>
        <dbReference type="ARBA" id="ARBA00004141"/>
    </source>
</evidence>
<accession>A0A2P6RUX5</accession>
<keyword evidence="4 6" id="KW-1133">Transmembrane helix</keyword>
<evidence type="ECO:0000313" key="7">
    <source>
        <dbReference type="EMBL" id="PRQ50235.1"/>
    </source>
</evidence>
<keyword evidence="5 6" id="KW-0472">Membrane</keyword>
<protein>
    <submittedName>
        <fullName evidence="7">Putative serine incorporator/TMS membrane protein</fullName>
    </submittedName>
</protein>